<dbReference type="PANTHER" id="PTHR11920:SF459">
    <property type="entry name" value="RECEPTOR-TYPE GUANYLATE CYCLASE GCY-11"/>
    <property type="match status" value="1"/>
</dbReference>
<evidence type="ECO:0000256" key="17">
    <source>
        <dbReference type="SAM" id="MobiDB-lite"/>
    </source>
</evidence>
<evidence type="ECO:0000256" key="2">
    <source>
        <dbReference type="ARBA" id="ARBA00004251"/>
    </source>
</evidence>
<keyword evidence="11 18" id="KW-0472">Membrane</keyword>
<keyword evidence="10" id="KW-0342">GTP-binding</keyword>
<feature type="chain" id="PRO_5040501697" description="guanylate cyclase" evidence="19">
    <location>
        <begin position="17"/>
        <end position="1253"/>
    </location>
</feature>
<evidence type="ECO:0000256" key="18">
    <source>
        <dbReference type="SAM" id="Phobius"/>
    </source>
</evidence>
<dbReference type="InterPro" id="IPR001054">
    <property type="entry name" value="A/G_cyclase"/>
</dbReference>
<evidence type="ECO:0000256" key="11">
    <source>
        <dbReference type="ARBA" id="ARBA00023136"/>
    </source>
</evidence>
<gene>
    <name evidence="22" type="ORF">CAMP_LOCUS17966</name>
</gene>
<dbReference type="InterPro" id="IPR000719">
    <property type="entry name" value="Prot_kinase_dom"/>
</dbReference>
<dbReference type="GO" id="GO:0005524">
    <property type="term" value="F:ATP binding"/>
    <property type="evidence" value="ECO:0007669"/>
    <property type="project" value="InterPro"/>
</dbReference>
<dbReference type="InterPro" id="IPR029787">
    <property type="entry name" value="Nucleotide_cyclase"/>
</dbReference>
<feature type="region of interest" description="Disordered" evidence="17">
    <location>
        <begin position="1229"/>
        <end position="1253"/>
    </location>
</feature>
<evidence type="ECO:0000256" key="10">
    <source>
        <dbReference type="ARBA" id="ARBA00023134"/>
    </source>
</evidence>
<dbReference type="GO" id="GO:0005886">
    <property type="term" value="C:plasma membrane"/>
    <property type="evidence" value="ECO:0007669"/>
    <property type="project" value="UniProtKB-SubCell"/>
</dbReference>
<organism evidence="22 23">
    <name type="scientific">Caenorhabditis angaria</name>
    <dbReference type="NCBI Taxonomy" id="860376"/>
    <lineage>
        <taxon>Eukaryota</taxon>
        <taxon>Metazoa</taxon>
        <taxon>Ecdysozoa</taxon>
        <taxon>Nematoda</taxon>
        <taxon>Chromadorea</taxon>
        <taxon>Rhabditida</taxon>
        <taxon>Rhabditina</taxon>
        <taxon>Rhabditomorpha</taxon>
        <taxon>Rhabditoidea</taxon>
        <taxon>Rhabditidae</taxon>
        <taxon>Peloderinae</taxon>
        <taxon>Caenorhabditis</taxon>
    </lineage>
</organism>
<evidence type="ECO:0000256" key="4">
    <source>
        <dbReference type="ARBA" id="ARBA00022475"/>
    </source>
</evidence>
<dbReference type="SMART" id="SM00044">
    <property type="entry name" value="CYCc"/>
    <property type="match status" value="1"/>
</dbReference>
<dbReference type="GO" id="GO:0001653">
    <property type="term" value="F:peptide receptor activity"/>
    <property type="evidence" value="ECO:0007669"/>
    <property type="project" value="TreeGrafter"/>
</dbReference>
<dbReference type="GO" id="GO:0005525">
    <property type="term" value="F:GTP binding"/>
    <property type="evidence" value="ECO:0007669"/>
    <property type="project" value="UniProtKB-KW"/>
</dbReference>
<evidence type="ECO:0000259" key="20">
    <source>
        <dbReference type="PROSITE" id="PS50011"/>
    </source>
</evidence>
<dbReference type="GO" id="GO:0035556">
    <property type="term" value="P:intracellular signal transduction"/>
    <property type="evidence" value="ECO:0007669"/>
    <property type="project" value="InterPro"/>
</dbReference>
<sequence>MRWVALIFLIFESSFQDHVTFFGRYTCNVDFDVDYCTSDTYVGLAFYYGLVDGGGMNSTGYFINSSINVEFFDPTVQGNFSIGEQTGHYTSNLLTLMLNENKTDNLLAVVGFESDCKEVAALAQAYDATSLLVNCEDEVGESHMPSSKVIEMGSTQGGKYRAFAKLAASVGWTNLAVINFEEDGADDQTHHDQLLDALSEESITLDYVKKGGFSANQNNAMFTGTESIVDAILESYLKTRIYVVILQLPVAGQLFLHTMSNLGLLETGKYFVIMMGPLAADKAKYFSFNMNRGSTYMNSIQYGISDATARQYYRSFMYFTDVAHLTKDYSDEWTAFRNRVDKNADVTYCPPMCDTQAEGIANNDAWSSDAYWYSETPAIVDAYDMGRLLSETVAVHGASVIKNSTKLVDLMTGRSVTSLLGYVNKIESNHVAQRQYILWSPQQASSRVGPIAIYSWAKPAATLNPDGKGDYSIVWTNLTSLGVLNGVLPDSRPECGFNNELCPSNYSDLSELEIVLIAVCFVAIIILLVVIIYIVRWIRYERRLESSYFLVNRKEVLLMDMSKFGSSRGGSVLQSALSIKSAHFEEPVTGGTTMQFYNHGIRKAARLNKLKEVSKGKSANKDSWIDIDDWHLAKFDNALVTVRKINKTQLKLTREMKQEIDILMTETHENLNRFFGLINETDLIFTIHAYGPRKSLNDLLRNNDLRLDRMFRVSFIEDITKGLTFLHDGSKIGYHGNLKSTNCVVDAYWRIKLSNFGMEKIRQDEPEKKADDLLWTAPEIVRRYGVQNDLPNMEIARADIYSFAIILYEIYGRQGPYGDDFLDSDEIIEQIKFPEGGAVTRPDIHLITKSPYPVSQVVEKCWNESPSQRPTIKKVRDLLKPLSKGLKGNIADNIMSLLDRYRNNLEDVIKERTEQLEDEKKRNENLLLQLLPKSVANSLKNGQPVDAEFYDNVSIYFSDIVGFTSLSSKSTPLQIVNMLNNLYTVFDTIIDKFDCYKVETIGDAYMFVSGLPELNGYLHAGEVASASLELLESIKTFTVSHCPDEKLRLRIGNHTGPVVTGVVGIRMPRYCLFGDSVIIANAMESSGEPMRIQLSSDMYELLIKCEKGYEIQPREKITLKNKMELMTYWVSGYSKEARLARLVQFQHQYPHMQPLIKKFHQKIWKFDANSVYSFSGMCDNLKLLADVALDETKYQKKRKTQILNYTNCPNLKLLADVAVKELNKINAKNDHNKNNFKKSNKNTVKTDKKSCSN</sequence>
<name>A0A9P1IZK6_9PELO</name>
<keyword evidence="23" id="KW-1185">Reference proteome</keyword>
<feature type="coiled-coil region" evidence="16">
    <location>
        <begin position="891"/>
        <end position="929"/>
    </location>
</feature>
<evidence type="ECO:0000259" key="21">
    <source>
        <dbReference type="PROSITE" id="PS50125"/>
    </source>
</evidence>
<dbReference type="Pfam" id="PF07714">
    <property type="entry name" value="PK_Tyr_Ser-Thr"/>
    <property type="match status" value="1"/>
</dbReference>
<evidence type="ECO:0000256" key="14">
    <source>
        <dbReference type="ARBA" id="ARBA00023239"/>
    </source>
</evidence>
<evidence type="ECO:0000256" key="19">
    <source>
        <dbReference type="SAM" id="SignalP"/>
    </source>
</evidence>
<keyword evidence="5 18" id="KW-0812">Transmembrane</keyword>
<comment type="catalytic activity">
    <reaction evidence="1">
        <text>GTP = 3',5'-cyclic GMP + diphosphate</text>
        <dbReference type="Rhea" id="RHEA:13665"/>
        <dbReference type="ChEBI" id="CHEBI:33019"/>
        <dbReference type="ChEBI" id="CHEBI:37565"/>
        <dbReference type="ChEBI" id="CHEBI:57746"/>
        <dbReference type="EC" id="4.6.1.2"/>
    </reaction>
</comment>
<dbReference type="Gene3D" id="3.30.70.1230">
    <property type="entry name" value="Nucleotide cyclase"/>
    <property type="match status" value="1"/>
</dbReference>
<keyword evidence="9 16" id="KW-0175">Coiled coil</keyword>
<keyword evidence="8 18" id="KW-1133">Transmembrane helix</keyword>
<evidence type="ECO:0000256" key="8">
    <source>
        <dbReference type="ARBA" id="ARBA00022989"/>
    </source>
</evidence>
<dbReference type="PROSITE" id="PS50125">
    <property type="entry name" value="GUANYLATE_CYCLASE_2"/>
    <property type="match status" value="1"/>
</dbReference>
<evidence type="ECO:0000256" key="15">
    <source>
        <dbReference type="ARBA" id="ARBA00023293"/>
    </source>
</evidence>
<dbReference type="SUPFAM" id="SSF55073">
    <property type="entry name" value="Nucleotide cyclase"/>
    <property type="match status" value="1"/>
</dbReference>
<dbReference type="Proteomes" id="UP001152747">
    <property type="component" value="Unassembled WGS sequence"/>
</dbReference>
<dbReference type="GO" id="GO:0004672">
    <property type="term" value="F:protein kinase activity"/>
    <property type="evidence" value="ECO:0007669"/>
    <property type="project" value="InterPro"/>
</dbReference>
<dbReference type="OrthoDB" id="1890790at2759"/>
<dbReference type="EMBL" id="CANHGI010000006">
    <property type="protein sequence ID" value="CAI5455329.1"/>
    <property type="molecule type" value="Genomic_DNA"/>
</dbReference>
<dbReference type="Gene3D" id="6.10.250.780">
    <property type="match status" value="1"/>
</dbReference>
<dbReference type="PROSITE" id="PS50011">
    <property type="entry name" value="PROTEIN_KINASE_DOM"/>
    <property type="match status" value="1"/>
</dbReference>
<dbReference type="Gene3D" id="1.10.510.10">
    <property type="entry name" value="Transferase(Phosphotransferase) domain 1"/>
    <property type="match status" value="1"/>
</dbReference>
<keyword evidence="7" id="KW-0547">Nucleotide-binding</keyword>
<feature type="transmembrane region" description="Helical" evidence="18">
    <location>
        <begin position="514"/>
        <end position="535"/>
    </location>
</feature>
<evidence type="ECO:0000256" key="16">
    <source>
        <dbReference type="SAM" id="Coils"/>
    </source>
</evidence>
<feature type="signal peptide" evidence="19">
    <location>
        <begin position="1"/>
        <end position="16"/>
    </location>
</feature>
<proteinExistence type="predicted"/>
<dbReference type="EC" id="4.6.1.2" evidence="3"/>
<evidence type="ECO:0000256" key="1">
    <source>
        <dbReference type="ARBA" id="ARBA00001436"/>
    </source>
</evidence>
<comment type="caution">
    <text evidence="22">The sequence shown here is derived from an EMBL/GenBank/DDBJ whole genome shotgun (WGS) entry which is preliminary data.</text>
</comment>
<keyword evidence="4" id="KW-1003">Cell membrane</keyword>
<protein>
    <recommendedName>
        <fullName evidence="3">guanylate cyclase</fullName>
        <ecNumber evidence="3">4.6.1.2</ecNumber>
    </recommendedName>
</protein>
<dbReference type="GO" id="GO:0004383">
    <property type="term" value="F:guanylate cyclase activity"/>
    <property type="evidence" value="ECO:0007669"/>
    <property type="project" value="UniProtKB-EC"/>
</dbReference>
<dbReference type="FunFam" id="1.10.510.10:FF:001055">
    <property type="entry name" value="Guanylate cyclase"/>
    <property type="match status" value="1"/>
</dbReference>
<evidence type="ECO:0000256" key="7">
    <source>
        <dbReference type="ARBA" id="ARBA00022741"/>
    </source>
</evidence>
<evidence type="ECO:0000313" key="23">
    <source>
        <dbReference type="Proteomes" id="UP001152747"/>
    </source>
</evidence>
<keyword evidence="6 19" id="KW-0732">Signal</keyword>
<dbReference type="Gene3D" id="3.40.50.2300">
    <property type="match status" value="1"/>
</dbReference>
<dbReference type="FunFam" id="3.30.70.1230:FF:000004">
    <property type="entry name" value="Guanylate cyclase"/>
    <property type="match status" value="1"/>
</dbReference>
<evidence type="ECO:0000256" key="13">
    <source>
        <dbReference type="ARBA" id="ARBA00023180"/>
    </source>
</evidence>
<dbReference type="Pfam" id="PF00211">
    <property type="entry name" value="Guanylate_cyc"/>
    <property type="match status" value="1"/>
</dbReference>
<dbReference type="InterPro" id="IPR001245">
    <property type="entry name" value="Ser-Thr/Tyr_kinase_cat_dom"/>
</dbReference>
<keyword evidence="12" id="KW-0675">Receptor</keyword>
<dbReference type="SUPFAM" id="SSF53822">
    <property type="entry name" value="Periplasmic binding protein-like I"/>
    <property type="match status" value="1"/>
</dbReference>
<dbReference type="PANTHER" id="PTHR11920">
    <property type="entry name" value="GUANYLYL CYCLASE"/>
    <property type="match status" value="1"/>
</dbReference>
<dbReference type="SUPFAM" id="SSF56112">
    <property type="entry name" value="Protein kinase-like (PK-like)"/>
    <property type="match status" value="1"/>
</dbReference>
<evidence type="ECO:0000256" key="6">
    <source>
        <dbReference type="ARBA" id="ARBA00022729"/>
    </source>
</evidence>
<dbReference type="InterPro" id="IPR050401">
    <property type="entry name" value="Cyclic_nucleotide_synthase"/>
</dbReference>
<dbReference type="GO" id="GO:0004016">
    <property type="term" value="F:adenylate cyclase activity"/>
    <property type="evidence" value="ECO:0007669"/>
    <property type="project" value="TreeGrafter"/>
</dbReference>
<reference evidence="22" key="1">
    <citation type="submission" date="2022-11" db="EMBL/GenBank/DDBJ databases">
        <authorList>
            <person name="Kikuchi T."/>
        </authorList>
    </citation>
    <scope>NUCLEOTIDE SEQUENCE</scope>
    <source>
        <strain evidence="22">PS1010</strain>
    </source>
</reference>
<comment type="subcellular location">
    <subcellularLocation>
        <location evidence="2">Cell membrane</location>
        <topology evidence="2">Single-pass type I membrane protein</topology>
    </subcellularLocation>
</comment>
<evidence type="ECO:0000256" key="9">
    <source>
        <dbReference type="ARBA" id="ARBA00023054"/>
    </source>
</evidence>
<evidence type="ECO:0000256" key="3">
    <source>
        <dbReference type="ARBA" id="ARBA00012202"/>
    </source>
</evidence>
<feature type="domain" description="Protein kinase" evidence="20">
    <location>
        <begin position="607"/>
        <end position="883"/>
    </location>
</feature>
<dbReference type="InterPro" id="IPR011009">
    <property type="entry name" value="Kinase-like_dom_sf"/>
</dbReference>
<keyword evidence="15" id="KW-0141">cGMP biosynthesis</keyword>
<dbReference type="AlphaFoldDB" id="A0A9P1IZK6"/>
<dbReference type="CDD" id="cd07302">
    <property type="entry name" value="CHD"/>
    <property type="match status" value="1"/>
</dbReference>
<evidence type="ECO:0000313" key="22">
    <source>
        <dbReference type="EMBL" id="CAI5455329.1"/>
    </source>
</evidence>
<feature type="compositionally biased region" description="Basic and acidic residues" evidence="17">
    <location>
        <begin position="1244"/>
        <end position="1253"/>
    </location>
</feature>
<keyword evidence="14" id="KW-0456">Lyase</keyword>
<dbReference type="GO" id="GO:0007168">
    <property type="term" value="P:receptor guanylyl cyclase signaling pathway"/>
    <property type="evidence" value="ECO:0007669"/>
    <property type="project" value="TreeGrafter"/>
</dbReference>
<evidence type="ECO:0000256" key="5">
    <source>
        <dbReference type="ARBA" id="ARBA00022692"/>
    </source>
</evidence>
<dbReference type="InterPro" id="IPR028082">
    <property type="entry name" value="Peripla_BP_I"/>
</dbReference>
<keyword evidence="13" id="KW-0325">Glycoprotein</keyword>
<accession>A0A9P1IZK6</accession>
<feature type="domain" description="Guanylate cyclase" evidence="21">
    <location>
        <begin position="954"/>
        <end position="1084"/>
    </location>
</feature>
<evidence type="ECO:0000256" key="12">
    <source>
        <dbReference type="ARBA" id="ARBA00023170"/>
    </source>
</evidence>